<dbReference type="Gene3D" id="3.40.190.150">
    <property type="entry name" value="Bordetella uptake gene, domain 1"/>
    <property type="match status" value="1"/>
</dbReference>
<keyword evidence="4" id="KW-1185">Reference proteome</keyword>
<dbReference type="InterPro" id="IPR005064">
    <property type="entry name" value="BUG"/>
</dbReference>
<reference evidence="3 4" key="1">
    <citation type="submission" date="2024-02" db="EMBL/GenBank/DDBJ databases">
        <title>Genome sequence of Aquincola sp. MAHUQ-54.</title>
        <authorList>
            <person name="Huq M.A."/>
        </authorList>
    </citation>
    <scope>NUCLEOTIDE SEQUENCE [LARGE SCALE GENOMIC DNA]</scope>
    <source>
        <strain evidence="3 4">MAHUQ-54</strain>
    </source>
</reference>
<keyword evidence="2" id="KW-0732">Signal</keyword>
<dbReference type="AlphaFoldDB" id="A0AAW9Q0C6"/>
<dbReference type="CDD" id="cd07012">
    <property type="entry name" value="PBP2_Bug_TTT"/>
    <property type="match status" value="1"/>
</dbReference>
<protein>
    <submittedName>
        <fullName evidence="3">Tripartite tricarboxylate transporter substrate binding protein</fullName>
    </submittedName>
</protein>
<evidence type="ECO:0000256" key="2">
    <source>
        <dbReference type="SAM" id="SignalP"/>
    </source>
</evidence>
<accession>A0AAW9Q0C6</accession>
<evidence type="ECO:0000256" key="1">
    <source>
        <dbReference type="ARBA" id="ARBA00006987"/>
    </source>
</evidence>
<dbReference type="PANTHER" id="PTHR42928">
    <property type="entry name" value="TRICARBOXYLATE-BINDING PROTEIN"/>
    <property type="match status" value="1"/>
</dbReference>
<dbReference type="Proteomes" id="UP001336250">
    <property type="component" value="Unassembled WGS sequence"/>
</dbReference>
<dbReference type="PROSITE" id="PS51318">
    <property type="entry name" value="TAT"/>
    <property type="match status" value="1"/>
</dbReference>
<feature type="chain" id="PRO_5043869269" evidence="2">
    <location>
        <begin position="30"/>
        <end position="328"/>
    </location>
</feature>
<dbReference type="SUPFAM" id="SSF53850">
    <property type="entry name" value="Periplasmic binding protein-like II"/>
    <property type="match status" value="1"/>
</dbReference>
<dbReference type="PANTHER" id="PTHR42928:SF5">
    <property type="entry name" value="BLR1237 PROTEIN"/>
    <property type="match status" value="1"/>
</dbReference>
<name>A0AAW9Q0C6_9BURK</name>
<dbReference type="RefSeq" id="WP_332288472.1">
    <property type="nucleotide sequence ID" value="NZ_JAZIBG010000019.1"/>
</dbReference>
<sequence>MVLDRRQWLTSAASLGALGLAGGPAWAQAAYPNRPIRIIVPFGSGSGSDATARYFSEKLAPILGQSIYVENKPGADGAIGMLSAKGAPADGYTLVQGGISPSVVNAVLVKDLAYDPVKDFVPLLGYGRNMNVLVTANESRLKTFADVQQQGRAATAPLNVGTFSTTLHLAVAWLGEATGVPFTSVPYKGQSNVLNDVIGQQLDLALVDLGGASPLLRSGKLRALAVTGEKRSPDFPDIPTVLESGVPGYVLYSWNAFYVRSGTPAPIRERLADAIHRVMTSPETIDQLYRPKGTEGIPLSAEQMRKLQLEEIERFRQIAGKLSTVLPR</sequence>
<dbReference type="EMBL" id="JAZIBG010000019">
    <property type="protein sequence ID" value="MEF7613528.1"/>
    <property type="molecule type" value="Genomic_DNA"/>
</dbReference>
<dbReference type="InterPro" id="IPR006311">
    <property type="entry name" value="TAT_signal"/>
</dbReference>
<dbReference type="PIRSF" id="PIRSF017082">
    <property type="entry name" value="YflP"/>
    <property type="match status" value="1"/>
</dbReference>
<comment type="similarity">
    <text evidence="1">Belongs to the UPF0065 (bug) family.</text>
</comment>
<dbReference type="InterPro" id="IPR042100">
    <property type="entry name" value="Bug_dom1"/>
</dbReference>
<comment type="caution">
    <text evidence="3">The sequence shown here is derived from an EMBL/GenBank/DDBJ whole genome shotgun (WGS) entry which is preliminary data.</text>
</comment>
<evidence type="ECO:0000313" key="4">
    <source>
        <dbReference type="Proteomes" id="UP001336250"/>
    </source>
</evidence>
<proteinExistence type="inferred from homology"/>
<feature type="signal peptide" evidence="2">
    <location>
        <begin position="1"/>
        <end position="29"/>
    </location>
</feature>
<dbReference type="Gene3D" id="3.40.190.10">
    <property type="entry name" value="Periplasmic binding protein-like II"/>
    <property type="match status" value="1"/>
</dbReference>
<evidence type="ECO:0000313" key="3">
    <source>
        <dbReference type="EMBL" id="MEF7613528.1"/>
    </source>
</evidence>
<gene>
    <name evidence="3" type="ORF">V4F39_06350</name>
</gene>
<organism evidence="3 4">
    <name type="scientific">Aquincola agrisoli</name>
    <dbReference type="NCBI Taxonomy" id="3119538"/>
    <lineage>
        <taxon>Bacteria</taxon>
        <taxon>Pseudomonadati</taxon>
        <taxon>Pseudomonadota</taxon>
        <taxon>Betaproteobacteria</taxon>
        <taxon>Burkholderiales</taxon>
        <taxon>Sphaerotilaceae</taxon>
        <taxon>Aquincola</taxon>
    </lineage>
</organism>
<dbReference type="Pfam" id="PF03401">
    <property type="entry name" value="TctC"/>
    <property type="match status" value="1"/>
</dbReference>